<proteinExistence type="inferred from homology"/>
<gene>
    <name evidence="8" type="ORF">HG543_37070</name>
</gene>
<keyword evidence="3" id="KW-1003">Cell membrane</keyword>
<evidence type="ECO:0000256" key="2">
    <source>
        <dbReference type="ARBA" id="ARBA00005779"/>
    </source>
</evidence>
<comment type="subcellular location">
    <subcellularLocation>
        <location evidence="1">Cell membrane</location>
        <topology evidence="1">Multi-pass membrane protein</topology>
    </subcellularLocation>
</comment>
<dbReference type="AlphaFoldDB" id="A0A848LS38"/>
<feature type="transmembrane region" description="Helical" evidence="7">
    <location>
        <begin position="12"/>
        <end position="34"/>
    </location>
</feature>
<protein>
    <submittedName>
        <fullName evidence="8">DUF350 domain-containing protein</fullName>
    </submittedName>
</protein>
<dbReference type="Pfam" id="PF03994">
    <property type="entry name" value="DUF350"/>
    <property type="match status" value="1"/>
</dbReference>
<sequence>MLLLGVVVSVQGVLASVIYSLIGLAVFVAGFYVIRLILPFDVHKELEADQNTAVGIVIGSFIIGLAIIVAAAISG</sequence>
<evidence type="ECO:0000256" key="4">
    <source>
        <dbReference type="ARBA" id="ARBA00022692"/>
    </source>
</evidence>
<keyword evidence="5 7" id="KW-1133">Transmembrane helix</keyword>
<feature type="transmembrane region" description="Helical" evidence="7">
    <location>
        <begin position="54"/>
        <end position="73"/>
    </location>
</feature>
<evidence type="ECO:0000313" key="9">
    <source>
        <dbReference type="Proteomes" id="UP000518300"/>
    </source>
</evidence>
<dbReference type="InterPro" id="IPR007140">
    <property type="entry name" value="DUF350"/>
</dbReference>
<comment type="similarity">
    <text evidence="2">Belongs to the UPF0719 family.</text>
</comment>
<dbReference type="Proteomes" id="UP000518300">
    <property type="component" value="Unassembled WGS sequence"/>
</dbReference>
<dbReference type="EMBL" id="JABBJJ010000244">
    <property type="protein sequence ID" value="NMO20432.1"/>
    <property type="molecule type" value="Genomic_DNA"/>
</dbReference>
<dbReference type="GO" id="GO:0005886">
    <property type="term" value="C:plasma membrane"/>
    <property type="evidence" value="ECO:0007669"/>
    <property type="project" value="UniProtKB-SubCell"/>
</dbReference>
<evidence type="ECO:0000313" key="8">
    <source>
        <dbReference type="EMBL" id="NMO20432.1"/>
    </source>
</evidence>
<evidence type="ECO:0000256" key="5">
    <source>
        <dbReference type="ARBA" id="ARBA00022989"/>
    </source>
</evidence>
<evidence type="ECO:0000256" key="6">
    <source>
        <dbReference type="ARBA" id="ARBA00023136"/>
    </source>
</evidence>
<comment type="caution">
    <text evidence="8">The sequence shown here is derived from an EMBL/GenBank/DDBJ whole genome shotgun (WGS) entry which is preliminary data.</text>
</comment>
<evidence type="ECO:0000256" key="7">
    <source>
        <dbReference type="SAM" id="Phobius"/>
    </source>
</evidence>
<accession>A0A848LS38</accession>
<evidence type="ECO:0000256" key="1">
    <source>
        <dbReference type="ARBA" id="ARBA00004651"/>
    </source>
</evidence>
<keyword evidence="4 7" id="KW-0812">Transmembrane</keyword>
<reference evidence="8 9" key="1">
    <citation type="submission" date="2020-04" db="EMBL/GenBank/DDBJ databases">
        <title>Draft genome of Pyxidicoccus fallax type strain.</title>
        <authorList>
            <person name="Whitworth D.E."/>
        </authorList>
    </citation>
    <scope>NUCLEOTIDE SEQUENCE [LARGE SCALE GENOMIC DNA]</scope>
    <source>
        <strain evidence="8 9">DSM 14698</strain>
    </source>
</reference>
<dbReference type="RefSeq" id="WP_169349648.1">
    <property type="nucleotide sequence ID" value="NZ_JABBJJ010000244.1"/>
</dbReference>
<evidence type="ECO:0000256" key="3">
    <source>
        <dbReference type="ARBA" id="ARBA00022475"/>
    </source>
</evidence>
<keyword evidence="6 7" id="KW-0472">Membrane</keyword>
<name>A0A848LS38_9BACT</name>
<keyword evidence="9" id="KW-1185">Reference proteome</keyword>
<organism evidence="8 9">
    <name type="scientific">Pyxidicoccus fallax</name>
    <dbReference type="NCBI Taxonomy" id="394095"/>
    <lineage>
        <taxon>Bacteria</taxon>
        <taxon>Pseudomonadati</taxon>
        <taxon>Myxococcota</taxon>
        <taxon>Myxococcia</taxon>
        <taxon>Myxococcales</taxon>
        <taxon>Cystobacterineae</taxon>
        <taxon>Myxococcaceae</taxon>
        <taxon>Pyxidicoccus</taxon>
    </lineage>
</organism>